<dbReference type="SUPFAM" id="SSF54495">
    <property type="entry name" value="UBC-like"/>
    <property type="match status" value="1"/>
</dbReference>
<reference evidence="16" key="2">
    <citation type="submission" date="2025-09" db="UniProtKB">
        <authorList>
            <consortium name="Ensembl"/>
        </authorList>
    </citation>
    <scope>IDENTIFICATION</scope>
</reference>
<evidence type="ECO:0000256" key="14">
    <source>
        <dbReference type="SAM" id="MobiDB-lite"/>
    </source>
</evidence>
<dbReference type="GO" id="GO:0032446">
    <property type="term" value="P:protein modification by small protein conjugation"/>
    <property type="evidence" value="ECO:0007669"/>
    <property type="project" value="UniProtKB-ARBA"/>
</dbReference>
<evidence type="ECO:0000256" key="3">
    <source>
        <dbReference type="ARBA" id="ARBA00022679"/>
    </source>
</evidence>
<comment type="catalytic activity">
    <reaction evidence="1">
        <text>S-ubiquitinyl-[E1 ubiquitin-activating enzyme]-L-cysteine + [E2 ubiquitin-conjugating enzyme]-L-cysteine = [E1 ubiquitin-activating enzyme]-L-cysteine + S-ubiquitinyl-[E2 ubiquitin-conjugating enzyme]-L-cysteine.</text>
        <dbReference type="EC" id="2.3.2.23"/>
    </reaction>
</comment>
<evidence type="ECO:0000313" key="17">
    <source>
        <dbReference type="Proteomes" id="UP000694522"/>
    </source>
</evidence>
<evidence type="ECO:0000256" key="11">
    <source>
        <dbReference type="ARBA" id="ARBA00079960"/>
    </source>
</evidence>
<evidence type="ECO:0000256" key="5">
    <source>
        <dbReference type="ARBA" id="ARBA00022786"/>
    </source>
</evidence>
<dbReference type="PANTHER" id="PTHR24067">
    <property type="entry name" value="UBIQUITIN-CONJUGATING ENZYME E2"/>
    <property type="match status" value="1"/>
</dbReference>
<dbReference type="CDD" id="cd23795">
    <property type="entry name" value="UBCc_UBE2G1"/>
    <property type="match status" value="1"/>
</dbReference>
<protein>
    <recommendedName>
        <fullName evidence="8">Ubiquitin-conjugating enzyme E2 G1</fullName>
        <ecNumber evidence="2">2.3.2.23</ecNumber>
    </recommendedName>
    <alternativeName>
        <fullName evidence="11">E2 ubiquitin-conjugating enzyme G1</fullName>
    </alternativeName>
    <alternativeName>
        <fullName evidence="9">Ubiquitin carrier protein G1</fullName>
    </alternativeName>
    <alternativeName>
        <fullName evidence="10">Ubiquitin-protein ligase G1</fullName>
    </alternativeName>
</protein>
<feature type="region of interest" description="Disordered" evidence="14">
    <location>
        <begin position="1"/>
        <end position="26"/>
    </location>
</feature>
<comment type="similarity">
    <text evidence="13">Belongs to the ubiquitin-conjugating enzyme family.</text>
</comment>
<proteinExistence type="inferred from homology"/>
<sequence length="278" mass="30769">MAARKGRLPVRSAPARRGPECSEIPGGRGEEVVVVLRRRRRRAARSHGRTPLPGTLRAVAAAGAEPDPRGARCGRAEGHSPPPRALAAPGAAPSPPPLGLPPWAERGRMTELQSALLLRRQLAELNKNPVEGFSAGLIDDNDLYRWEVLIIGPPDTLYEGGVFKAHLTFPKDYPLRPPKMKFITEIWHPNVDKNGDVCISILHEPGEDKYGYEKPEERWLPIHTVETIMISVISMLADPNGDSPANVDAAKEWREDRNGEFKRKVARCVRKSQETAFE</sequence>
<evidence type="ECO:0000256" key="1">
    <source>
        <dbReference type="ARBA" id="ARBA00000485"/>
    </source>
</evidence>
<evidence type="ECO:0000256" key="4">
    <source>
        <dbReference type="ARBA" id="ARBA00022741"/>
    </source>
</evidence>
<keyword evidence="4 13" id="KW-0547">Nucleotide-binding</keyword>
<dbReference type="Gene3D" id="3.10.110.10">
    <property type="entry name" value="Ubiquitin Conjugating Enzyme"/>
    <property type="match status" value="1"/>
</dbReference>
<reference evidence="16" key="1">
    <citation type="submission" date="2025-08" db="UniProtKB">
        <authorList>
            <consortium name="Ensembl"/>
        </authorList>
    </citation>
    <scope>IDENTIFICATION</scope>
</reference>
<dbReference type="PROSITE" id="PS50127">
    <property type="entry name" value="UBC_2"/>
    <property type="match status" value="1"/>
</dbReference>
<feature type="active site" description="Glycyl thioester intermediate" evidence="12">
    <location>
        <position position="198"/>
    </location>
</feature>
<feature type="compositionally biased region" description="Basic and acidic residues" evidence="14">
    <location>
        <begin position="66"/>
        <end position="78"/>
    </location>
</feature>
<dbReference type="Proteomes" id="UP000694522">
    <property type="component" value="Unplaced"/>
</dbReference>
<dbReference type="InterPro" id="IPR050113">
    <property type="entry name" value="Ub_conjugating_enzyme"/>
</dbReference>
<organism evidence="16 17">
    <name type="scientific">Amazona collaria</name>
    <name type="common">yellow-billed parrot</name>
    <dbReference type="NCBI Taxonomy" id="241587"/>
    <lineage>
        <taxon>Eukaryota</taxon>
        <taxon>Metazoa</taxon>
        <taxon>Chordata</taxon>
        <taxon>Craniata</taxon>
        <taxon>Vertebrata</taxon>
        <taxon>Euteleostomi</taxon>
        <taxon>Archelosauria</taxon>
        <taxon>Archosauria</taxon>
        <taxon>Dinosauria</taxon>
        <taxon>Saurischia</taxon>
        <taxon>Theropoda</taxon>
        <taxon>Coelurosauria</taxon>
        <taxon>Aves</taxon>
        <taxon>Neognathae</taxon>
        <taxon>Neoaves</taxon>
        <taxon>Telluraves</taxon>
        <taxon>Australaves</taxon>
        <taxon>Psittaciformes</taxon>
        <taxon>Psittacidae</taxon>
        <taxon>Amazona</taxon>
    </lineage>
</organism>
<dbReference type="EC" id="2.3.2.23" evidence="2"/>
<keyword evidence="17" id="KW-1185">Reference proteome</keyword>
<dbReference type="PROSITE" id="PS00183">
    <property type="entry name" value="UBC_1"/>
    <property type="match status" value="1"/>
</dbReference>
<name>A0A8B9GFV5_9PSIT</name>
<dbReference type="InterPro" id="IPR000608">
    <property type="entry name" value="UBC"/>
</dbReference>
<dbReference type="AlphaFoldDB" id="A0A8B9GFV5"/>
<evidence type="ECO:0000256" key="8">
    <source>
        <dbReference type="ARBA" id="ARBA00073288"/>
    </source>
</evidence>
<evidence type="ECO:0000259" key="15">
    <source>
        <dbReference type="PROSITE" id="PS50127"/>
    </source>
</evidence>
<evidence type="ECO:0000256" key="2">
    <source>
        <dbReference type="ARBA" id="ARBA00012486"/>
    </source>
</evidence>
<feature type="domain" description="UBC core" evidence="15">
    <location>
        <begin position="113"/>
        <end position="274"/>
    </location>
</feature>
<evidence type="ECO:0000256" key="6">
    <source>
        <dbReference type="ARBA" id="ARBA00022840"/>
    </source>
</evidence>
<evidence type="ECO:0000313" key="16">
    <source>
        <dbReference type="Ensembl" id="ENSACOP00000023681.1"/>
    </source>
</evidence>
<accession>A0A8B9GFV5</accession>
<evidence type="ECO:0000256" key="9">
    <source>
        <dbReference type="ARBA" id="ARBA00076339"/>
    </source>
</evidence>
<evidence type="ECO:0000256" key="12">
    <source>
        <dbReference type="PROSITE-ProRule" id="PRU10133"/>
    </source>
</evidence>
<dbReference type="Ensembl" id="ENSACOT00000024494.1">
    <property type="protein sequence ID" value="ENSACOP00000023681.1"/>
    <property type="gene ID" value="ENSACOG00000015989.1"/>
</dbReference>
<comment type="function">
    <text evidence="7">Accepts ubiquitin from the E1 complex and catalyzes its covalent attachment to other proteins. In vitro catalyzes 'Lys-48'-, as well as 'Lys-63'-linked polyubiquitination. May be involved in degradation of muscle-specific proteins. Mediates polyubiquitination of CYP3A4.</text>
</comment>
<evidence type="ECO:0000256" key="13">
    <source>
        <dbReference type="RuleBase" id="RU362109"/>
    </source>
</evidence>
<evidence type="ECO:0000256" key="7">
    <source>
        <dbReference type="ARBA" id="ARBA00053162"/>
    </source>
</evidence>
<dbReference type="SMART" id="SM00212">
    <property type="entry name" value="UBCc"/>
    <property type="match status" value="1"/>
</dbReference>
<keyword evidence="6 13" id="KW-0067">ATP-binding</keyword>
<dbReference type="Pfam" id="PF00179">
    <property type="entry name" value="UQ_con"/>
    <property type="match status" value="1"/>
</dbReference>
<dbReference type="FunFam" id="3.10.110.10:FF:000018">
    <property type="entry name" value="Ubiquitin-conjugating enzyme E2 G1"/>
    <property type="match status" value="1"/>
</dbReference>
<evidence type="ECO:0000256" key="10">
    <source>
        <dbReference type="ARBA" id="ARBA00079259"/>
    </source>
</evidence>
<dbReference type="InterPro" id="IPR016135">
    <property type="entry name" value="UBQ-conjugating_enzyme/RWD"/>
</dbReference>
<dbReference type="GO" id="GO:0005524">
    <property type="term" value="F:ATP binding"/>
    <property type="evidence" value="ECO:0007669"/>
    <property type="project" value="UniProtKB-UniRule"/>
</dbReference>
<feature type="region of interest" description="Disordered" evidence="14">
    <location>
        <begin position="62"/>
        <end position="104"/>
    </location>
</feature>
<keyword evidence="3" id="KW-0808">Transferase</keyword>
<dbReference type="InterPro" id="IPR023313">
    <property type="entry name" value="UBQ-conjugating_AS"/>
</dbReference>
<dbReference type="GO" id="GO:0061631">
    <property type="term" value="F:ubiquitin conjugating enzyme activity"/>
    <property type="evidence" value="ECO:0007669"/>
    <property type="project" value="UniProtKB-EC"/>
</dbReference>
<keyword evidence="5 13" id="KW-0833">Ubl conjugation pathway</keyword>